<dbReference type="InterPro" id="IPR012338">
    <property type="entry name" value="Beta-lactam/transpept-like"/>
</dbReference>
<dbReference type="HOGENOM" id="CLU_020027_1_1_0"/>
<keyword evidence="4" id="KW-1185">Reference proteome</keyword>
<organism evidence="3 4">
    <name type="scientific">Thermodesulfatator indicus (strain DSM 15286 / JCM 11887 / CIR29812)</name>
    <dbReference type="NCBI Taxonomy" id="667014"/>
    <lineage>
        <taxon>Bacteria</taxon>
        <taxon>Pseudomonadati</taxon>
        <taxon>Thermodesulfobacteriota</taxon>
        <taxon>Thermodesulfobacteria</taxon>
        <taxon>Thermodesulfobacteriales</taxon>
        <taxon>Thermodesulfatatoraceae</taxon>
        <taxon>Thermodesulfatator</taxon>
    </lineage>
</organism>
<dbReference type="GO" id="GO:0016787">
    <property type="term" value="F:hydrolase activity"/>
    <property type="evidence" value="ECO:0007669"/>
    <property type="project" value="UniProtKB-KW"/>
</dbReference>
<dbReference type="PANTHER" id="PTHR43283:SF11">
    <property type="entry name" value="BETA-LACTAMASE-RELATED DOMAIN-CONTAINING PROTEIN"/>
    <property type="match status" value="1"/>
</dbReference>
<dbReference type="AlphaFoldDB" id="F8A936"/>
<evidence type="ECO:0000313" key="4">
    <source>
        <dbReference type="Proteomes" id="UP000006793"/>
    </source>
</evidence>
<dbReference type="FunCoup" id="F8A936">
    <property type="interactions" value="91"/>
</dbReference>
<dbReference type="RefSeq" id="WP_013907906.1">
    <property type="nucleotide sequence ID" value="NC_015681.1"/>
</dbReference>
<dbReference type="Gene3D" id="3.40.710.10">
    <property type="entry name" value="DD-peptidase/beta-lactamase superfamily"/>
    <property type="match status" value="1"/>
</dbReference>
<dbReference type="EMBL" id="CP002683">
    <property type="protein sequence ID" value="AEH45164.1"/>
    <property type="molecule type" value="Genomic_DNA"/>
</dbReference>
<gene>
    <name evidence="3" type="ordered locus">Thein_1297</name>
</gene>
<dbReference type="PaxDb" id="667014-Thein_1297"/>
<evidence type="ECO:0000256" key="1">
    <source>
        <dbReference type="ARBA" id="ARBA00022801"/>
    </source>
</evidence>
<evidence type="ECO:0000259" key="2">
    <source>
        <dbReference type="Pfam" id="PF00144"/>
    </source>
</evidence>
<dbReference type="STRING" id="667014.Thein_1297"/>
<name>F8A936_THEID</name>
<dbReference type="InParanoid" id="F8A936"/>
<feature type="domain" description="Beta-lactamase-related" evidence="2">
    <location>
        <begin position="10"/>
        <end position="336"/>
    </location>
</feature>
<sequence>MPKPFPQEIAEMMRRGVKEKVFPGAVLAVWHAGEVYMEAFGWQEILPVPRQASLETYYDLASLSKPLATGLCLMRLLAEGKIELGQRLYEFFSVPFWFKEVTTANLLSHSAGLPAHRPYFVKLITYPPEKRKDLVITWILKEPLAYPVGKKHIYSDLGFILLGGIIEIVSGKTLEEFFEDTLKMLGLSSKGILFRPKDKEQAAATEVCPWRGKLIKGEVHDENAWVLGGVAGHAGLFGKAKEILRLLLFLLNAYLGRENRNFLTQKIVSLFWNWHSEAGTWALAFDRPSPQGSSAGEFISRKALGHLGFTGTSFWIDFENELIVLLLSNRVHPHRQPNKLKVFRPALHDLIFKKIVGSAV</sequence>
<proteinExistence type="predicted"/>
<dbReference type="MEROPS" id="S12.950"/>
<dbReference type="PATRIC" id="fig|667014.3.peg.1335"/>
<evidence type="ECO:0000313" key="3">
    <source>
        <dbReference type="EMBL" id="AEH45164.1"/>
    </source>
</evidence>
<reference evidence="4" key="1">
    <citation type="submission" date="2011-04" db="EMBL/GenBank/DDBJ databases">
        <title>The complete genome of Thermodesulfatator indicus DSM 15286.</title>
        <authorList>
            <person name="Lucas S."/>
            <person name="Copeland A."/>
            <person name="Lapidus A."/>
            <person name="Bruce D."/>
            <person name="Goodwin L."/>
            <person name="Pitluck S."/>
            <person name="Peters L."/>
            <person name="Kyrpides N."/>
            <person name="Mavromatis K."/>
            <person name="Pagani I."/>
            <person name="Ivanova N."/>
            <person name="Saunders L."/>
            <person name="Detter J.C."/>
            <person name="Tapia R."/>
            <person name="Han C."/>
            <person name="Land M."/>
            <person name="Hauser L."/>
            <person name="Markowitz V."/>
            <person name="Cheng J.-F."/>
            <person name="Hugenholtz P."/>
            <person name="Woyke T."/>
            <person name="Wu D."/>
            <person name="Spring S."/>
            <person name="Schroeder M."/>
            <person name="Brambilla E."/>
            <person name="Klenk H.-P."/>
            <person name="Eisen J.A."/>
        </authorList>
    </citation>
    <scope>NUCLEOTIDE SEQUENCE [LARGE SCALE GENOMIC DNA]</scope>
    <source>
        <strain evidence="4">DSM 15286 / JCM 11887 / CIR29812</strain>
    </source>
</reference>
<dbReference type="Pfam" id="PF00144">
    <property type="entry name" value="Beta-lactamase"/>
    <property type="match status" value="1"/>
</dbReference>
<keyword evidence="1" id="KW-0378">Hydrolase</keyword>
<dbReference type="InterPro" id="IPR050789">
    <property type="entry name" value="Diverse_Enzym_Activities"/>
</dbReference>
<accession>F8A936</accession>
<protein>
    <submittedName>
        <fullName evidence="3">Beta-lactamase</fullName>
    </submittedName>
</protein>
<reference evidence="3 4" key="2">
    <citation type="journal article" date="2012" name="Stand. Genomic Sci.">
        <title>Complete genome sequence of the thermophilic sulfate-reducing ocean bacterium Thermodesulfatator indicus type strain (CIR29812(T)).</title>
        <authorList>
            <person name="Anderson I."/>
            <person name="Saunders E."/>
            <person name="Lapidus A."/>
            <person name="Nolan M."/>
            <person name="Lucas S."/>
            <person name="Tice H."/>
            <person name="Del Rio T.G."/>
            <person name="Cheng J.F."/>
            <person name="Han C."/>
            <person name="Tapia R."/>
            <person name="Goodwin L.A."/>
            <person name="Pitluck S."/>
            <person name="Liolios K."/>
            <person name="Mavromatis K."/>
            <person name="Pagani I."/>
            <person name="Ivanova N."/>
            <person name="Mikhailova N."/>
            <person name="Pati A."/>
            <person name="Chen A."/>
            <person name="Palaniappan K."/>
            <person name="Land M."/>
            <person name="Hauser L."/>
            <person name="Jeffries C.D."/>
            <person name="Chang Y.J."/>
            <person name="Brambilla E.M."/>
            <person name="Rohde M."/>
            <person name="Spring S."/>
            <person name="Goker M."/>
            <person name="Detter J.C."/>
            <person name="Woyke T."/>
            <person name="Bristow J."/>
            <person name="Eisen J.A."/>
            <person name="Markowitz V."/>
            <person name="Hugenholtz P."/>
            <person name="Kyrpides N.C."/>
            <person name="Klenk H.P."/>
        </authorList>
    </citation>
    <scope>NUCLEOTIDE SEQUENCE [LARGE SCALE GENOMIC DNA]</scope>
    <source>
        <strain evidence="4">DSM 15286 / JCM 11887 / CIR29812</strain>
    </source>
</reference>
<dbReference type="Proteomes" id="UP000006793">
    <property type="component" value="Chromosome"/>
</dbReference>
<dbReference type="InterPro" id="IPR001466">
    <property type="entry name" value="Beta-lactam-related"/>
</dbReference>
<dbReference type="OrthoDB" id="9770183at2"/>
<dbReference type="SUPFAM" id="SSF56601">
    <property type="entry name" value="beta-lactamase/transpeptidase-like"/>
    <property type="match status" value="1"/>
</dbReference>
<dbReference type="KEGG" id="tid:Thein_1297"/>
<dbReference type="PANTHER" id="PTHR43283">
    <property type="entry name" value="BETA-LACTAMASE-RELATED"/>
    <property type="match status" value="1"/>
</dbReference>
<dbReference type="eggNOG" id="COG1680">
    <property type="taxonomic scope" value="Bacteria"/>
</dbReference>